<dbReference type="AlphaFoldDB" id="A0A0H5SJF8"/>
<organism evidence="10 11">
    <name type="scientific">Herbinix hemicellulosilytica</name>
    <dbReference type="NCBI Taxonomy" id="1564487"/>
    <lineage>
        <taxon>Bacteria</taxon>
        <taxon>Bacillati</taxon>
        <taxon>Bacillota</taxon>
        <taxon>Clostridia</taxon>
        <taxon>Lachnospirales</taxon>
        <taxon>Lachnospiraceae</taxon>
        <taxon>Herbinix</taxon>
    </lineage>
</organism>
<keyword evidence="8 9" id="KW-0472">Membrane</keyword>
<evidence type="ECO:0000256" key="7">
    <source>
        <dbReference type="ARBA" id="ARBA00022989"/>
    </source>
</evidence>
<gene>
    <name evidence="9 10" type="primary">ecfT</name>
    <name evidence="10" type="ORF">HHT355_2027</name>
</gene>
<reference evidence="10 11" key="1">
    <citation type="submission" date="2015-06" db="EMBL/GenBank/DDBJ databases">
        <authorList>
            <person name="Wibberg Daniel"/>
        </authorList>
    </citation>
    <scope>NUCLEOTIDE SEQUENCE [LARGE SCALE GENOMIC DNA]</scope>
    <source>
        <strain evidence="10 11">T3/55T</strain>
    </source>
</reference>
<evidence type="ECO:0000256" key="9">
    <source>
        <dbReference type="HAMAP-Rule" id="MF_01461"/>
    </source>
</evidence>
<keyword evidence="5 9" id="KW-1003">Cell membrane</keyword>
<comment type="function">
    <text evidence="9">Transmembrane (T) component of an energy-coupling factor (ECF) ABC-transporter complex. Unlike classic ABC transporters this ECF transporter provides the energy necessary to transport a number of different substrates.</text>
</comment>
<name>A0A0H5SJF8_HERHM</name>
<keyword evidence="7 9" id="KW-1133">Transmembrane helix</keyword>
<protein>
    <recommendedName>
        <fullName evidence="3 9">Energy-coupling factor transporter transmembrane protein EcfT</fullName>
        <shortName evidence="9">ECF transporter T component EcfT</shortName>
    </recommendedName>
</protein>
<dbReference type="CDD" id="cd16914">
    <property type="entry name" value="EcfT"/>
    <property type="match status" value="1"/>
</dbReference>
<comment type="similarity">
    <text evidence="2 9">Belongs to the energy-coupling factor EcfT family.</text>
</comment>
<proteinExistence type="inferred from homology"/>
<comment type="subcellular location">
    <subcellularLocation>
        <location evidence="1 9">Cell membrane</location>
        <topology evidence="1 9">Multi-pass membrane protein</topology>
    </subcellularLocation>
</comment>
<keyword evidence="6 9" id="KW-0812">Transmembrane</keyword>
<dbReference type="InterPro" id="IPR024919">
    <property type="entry name" value="EcfT"/>
</dbReference>
<accession>A0A0H5SJF8</accession>
<dbReference type="GO" id="GO:0005886">
    <property type="term" value="C:plasma membrane"/>
    <property type="evidence" value="ECO:0007669"/>
    <property type="project" value="UniProtKB-SubCell"/>
</dbReference>
<feature type="transmembrane region" description="Helical" evidence="9">
    <location>
        <begin position="106"/>
        <end position="131"/>
    </location>
</feature>
<evidence type="ECO:0000256" key="5">
    <source>
        <dbReference type="ARBA" id="ARBA00022475"/>
    </source>
</evidence>
<comment type="subunit">
    <text evidence="9">Forms a stable energy-coupling factor (ECF) transporter complex composed of 2 membrane-embedded substrate-binding proteins (S component), 2 ATP-binding proteins (A component) and 2 transmembrane proteins (T component).</text>
</comment>
<dbReference type="OrthoDB" id="8075495at2"/>
<dbReference type="PANTHER" id="PTHR33514">
    <property type="entry name" value="PROTEIN ABCI12, CHLOROPLASTIC"/>
    <property type="match status" value="1"/>
</dbReference>
<evidence type="ECO:0000256" key="3">
    <source>
        <dbReference type="ARBA" id="ARBA00014042"/>
    </source>
</evidence>
<feature type="transmembrane region" description="Helical" evidence="9">
    <location>
        <begin position="246"/>
        <end position="265"/>
    </location>
</feature>
<feature type="transmembrane region" description="Helical" evidence="9">
    <location>
        <begin position="65"/>
        <end position="86"/>
    </location>
</feature>
<evidence type="ECO:0000256" key="1">
    <source>
        <dbReference type="ARBA" id="ARBA00004651"/>
    </source>
</evidence>
<evidence type="ECO:0000313" key="10">
    <source>
        <dbReference type="EMBL" id="CRZ35225.1"/>
    </source>
</evidence>
<dbReference type="HAMAP" id="MF_01461">
    <property type="entry name" value="EcfT"/>
    <property type="match status" value="1"/>
</dbReference>
<evidence type="ECO:0000256" key="4">
    <source>
        <dbReference type="ARBA" id="ARBA00022448"/>
    </source>
</evidence>
<dbReference type="Pfam" id="PF02361">
    <property type="entry name" value="CbiQ"/>
    <property type="match status" value="1"/>
</dbReference>
<evidence type="ECO:0000313" key="11">
    <source>
        <dbReference type="Proteomes" id="UP000236497"/>
    </source>
</evidence>
<evidence type="ECO:0000256" key="8">
    <source>
        <dbReference type="ARBA" id="ARBA00023136"/>
    </source>
</evidence>
<dbReference type="RefSeq" id="WP_103203315.1">
    <property type="nucleotide sequence ID" value="NZ_CVTD020000023.1"/>
</dbReference>
<evidence type="ECO:0000256" key="2">
    <source>
        <dbReference type="ARBA" id="ARBA00005660"/>
    </source>
</evidence>
<evidence type="ECO:0000256" key="6">
    <source>
        <dbReference type="ARBA" id="ARBA00022692"/>
    </source>
</evidence>
<dbReference type="Proteomes" id="UP000236497">
    <property type="component" value="Unassembled WGS sequence"/>
</dbReference>
<dbReference type="PANTHER" id="PTHR33514:SF13">
    <property type="entry name" value="PROTEIN ABCI12, CHLOROPLASTIC"/>
    <property type="match status" value="1"/>
</dbReference>
<feature type="transmembrane region" description="Helical" evidence="9">
    <location>
        <begin position="151"/>
        <end position="171"/>
    </location>
</feature>
<keyword evidence="11" id="KW-1185">Reference proteome</keyword>
<feature type="transmembrane region" description="Helical" evidence="9">
    <location>
        <begin position="29"/>
        <end position="53"/>
    </location>
</feature>
<dbReference type="InterPro" id="IPR003339">
    <property type="entry name" value="ABC/ECF_trnsptr_transmembrane"/>
</dbReference>
<keyword evidence="4 9" id="KW-0813">Transport</keyword>
<sequence length="273" mass="31139">MIRDITIGQYYPADSVLHRLDPRLKLSGTLLFIISIFLFDTFYGYIAVTVFLVSVIKMSKVPLKYIMRGLKAIIVILLFTMFFNLFLTQGDVLVRLGFLKITRQGLYSAIFMGIRLTYLILGSSLMTFTTTPNQLTDGLEKLLSPLRRIKVPVHEIAMMMSIALRFIPILMEETDKIMKAQMARGADFETGGVIKRAKSLVPLLVPLFVSAFRRANDLAMAMEARCYHGGDGRTKMKPLRYHRIDYFAYLILLIYMTIVIAISVIENRLPSFL</sequence>
<dbReference type="GO" id="GO:0022857">
    <property type="term" value="F:transmembrane transporter activity"/>
    <property type="evidence" value="ECO:0007669"/>
    <property type="project" value="UniProtKB-UniRule"/>
</dbReference>
<dbReference type="EMBL" id="CVTD020000023">
    <property type="protein sequence ID" value="CRZ35225.1"/>
    <property type="molecule type" value="Genomic_DNA"/>
</dbReference>